<organism evidence="2 3">
    <name type="scientific">Glossina pallidipes</name>
    <name type="common">Tsetse fly</name>
    <dbReference type="NCBI Taxonomy" id="7398"/>
    <lineage>
        <taxon>Eukaryota</taxon>
        <taxon>Metazoa</taxon>
        <taxon>Ecdysozoa</taxon>
        <taxon>Arthropoda</taxon>
        <taxon>Hexapoda</taxon>
        <taxon>Insecta</taxon>
        <taxon>Pterygota</taxon>
        <taxon>Neoptera</taxon>
        <taxon>Endopterygota</taxon>
        <taxon>Diptera</taxon>
        <taxon>Brachycera</taxon>
        <taxon>Muscomorpha</taxon>
        <taxon>Hippoboscoidea</taxon>
        <taxon>Glossinidae</taxon>
        <taxon>Glossina</taxon>
    </lineage>
</organism>
<name>A0A1A9ZEN7_GLOPL</name>
<dbReference type="VEuPathDB" id="VectorBase:GPAI012367"/>
<dbReference type="Proteomes" id="UP000092445">
    <property type="component" value="Unassembled WGS sequence"/>
</dbReference>
<protein>
    <submittedName>
        <fullName evidence="2">Uncharacterized protein</fullName>
    </submittedName>
</protein>
<keyword evidence="3" id="KW-1185">Reference proteome</keyword>
<proteinExistence type="predicted"/>
<keyword evidence="1" id="KW-0812">Transmembrane</keyword>
<evidence type="ECO:0000313" key="3">
    <source>
        <dbReference type="Proteomes" id="UP000092445"/>
    </source>
</evidence>
<feature type="transmembrane region" description="Helical" evidence="1">
    <location>
        <begin position="96"/>
        <end position="115"/>
    </location>
</feature>
<evidence type="ECO:0000256" key="1">
    <source>
        <dbReference type="SAM" id="Phobius"/>
    </source>
</evidence>
<keyword evidence="1" id="KW-1133">Transmembrane helix</keyword>
<keyword evidence="1" id="KW-0472">Membrane</keyword>
<dbReference type="EnsemblMetazoa" id="GPAI012367-RA">
    <property type="protein sequence ID" value="GPAI012367-PA"/>
    <property type="gene ID" value="GPAI012367"/>
</dbReference>
<reference evidence="3" key="1">
    <citation type="submission" date="2014-03" db="EMBL/GenBank/DDBJ databases">
        <authorList>
            <person name="Aksoy S."/>
            <person name="Warren W."/>
            <person name="Wilson R.K."/>
        </authorList>
    </citation>
    <scope>NUCLEOTIDE SEQUENCE [LARGE SCALE GENOMIC DNA]</scope>
    <source>
        <strain evidence="3">IAEA</strain>
    </source>
</reference>
<evidence type="ECO:0000313" key="2">
    <source>
        <dbReference type="EnsemblMetazoa" id="GPAI012367-PA"/>
    </source>
</evidence>
<dbReference type="AlphaFoldDB" id="A0A1A9ZEN7"/>
<sequence length="124" mass="14356">MSKQLYIYLPPSRPLRFFFELLEPPLLPPPAPVLLLLTLLPPPPPLAFVWFVEPLSLLFQRINILSLNTKYIDRESFLPEFQTLAMYACKGEYHKLKAFLGLIAIASHALIWFRGRLAKPFDTF</sequence>
<reference evidence="2" key="2">
    <citation type="submission" date="2020-05" db="UniProtKB">
        <authorList>
            <consortium name="EnsemblMetazoa"/>
        </authorList>
    </citation>
    <scope>IDENTIFICATION</scope>
    <source>
        <strain evidence="2">IAEA</strain>
    </source>
</reference>
<accession>A0A1A9ZEN7</accession>